<feature type="region of interest" description="Disordered" evidence="1">
    <location>
        <begin position="81"/>
        <end position="103"/>
    </location>
</feature>
<evidence type="ECO:0000313" key="2">
    <source>
        <dbReference type="EMBL" id="GES86660.1"/>
    </source>
</evidence>
<reference evidence="2" key="1">
    <citation type="submission" date="2019-10" db="EMBL/GenBank/DDBJ databases">
        <title>Conservation and host-specific expression of non-tandemly repeated heterogenous ribosome RNA gene in arbuscular mycorrhizal fungi.</title>
        <authorList>
            <person name="Maeda T."/>
            <person name="Kobayashi Y."/>
            <person name="Nakagawa T."/>
            <person name="Ezawa T."/>
            <person name="Yamaguchi K."/>
            <person name="Bino T."/>
            <person name="Nishimoto Y."/>
            <person name="Shigenobu S."/>
            <person name="Kawaguchi M."/>
        </authorList>
    </citation>
    <scope>NUCLEOTIDE SEQUENCE</scope>
    <source>
        <strain evidence="2">HR1</strain>
    </source>
</reference>
<protein>
    <submittedName>
        <fullName evidence="2">Uncharacterized protein</fullName>
    </submittedName>
</protein>
<name>A0A8H3QMT4_9GLOM</name>
<feature type="compositionally biased region" description="Basic and acidic residues" evidence="1">
    <location>
        <begin position="26"/>
        <end position="40"/>
    </location>
</feature>
<evidence type="ECO:0000256" key="1">
    <source>
        <dbReference type="SAM" id="MobiDB-lite"/>
    </source>
</evidence>
<dbReference type="Proteomes" id="UP000615446">
    <property type="component" value="Unassembled WGS sequence"/>
</dbReference>
<sequence>MIKYSETPPLLTEDLSKNSSNATITTKDKQSKKNTESTKKEFQRCFSFTSNYRLYDDKNYQSKIKFCSKYQQKSNFRSSIKSSTLKQSINQPESQSLSSSKSQPSDYFYNPFKLNQWKYQLKNRKQKPGENIEDYIAIIKELWKRVDPQDRKTELDKIHEFIEGARVLETTLFLNIELSAYLLIPDYLQNINGEMISAKSNMAMFQLIYTTT</sequence>
<proteinExistence type="predicted"/>
<feature type="compositionally biased region" description="Low complexity" evidence="1">
    <location>
        <begin position="88"/>
        <end position="103"/>
    </location>
</feature>
<dbReference type="EMBL" id="BLAL01000162">
    <property type="protein sequence ID" value="GES86660.1"/>
    <property type="molecule type" value="Genomic_DNA"/>
</dbReference>
<organism evidence="2 3">
    <name type="scientific">Rhizophagus clarus</name>
    <dbReference type="NCBI Taxonomy" id="94130"/>
    <lineage>
        <taxon>Eukaryota</taxon>
        <taxon>Fungi</taxon>
        <taxon>Fungi incertae sedis</taxon>
        <taxon>Mucoromycota</taxon>
        <taxon>Glomeromycotina</taxon>
        <taxon>Glomeromycetes</taxon>
        <taxon>Glomerales</taxon>
        <taxon>Glomeraceae</taxon>
        <taxon>Rhizophagus</taxon>
    </lineage>
</organism>
<accession>A0A8H3QMT4</accession>
<evidence type="ECO:0000313" key="3">
    <source>
        <dbReference type="Proteomes" id="UP000615446"/>
    </source>
</evidence>
<feature type="region of interest" description="Disordered" evidence="1">
    <location>
        <begin position="1"/>
        <end position="40"/>
    </location>
</feature>
<comment type="caution">
    <text evidence="2">The sequence shown here is derived from an EMBL/GenBank/DDBJ whole genome shotgun (WGS) entry which is preliminary data.</text>
</comment>
<gene>
    <name evidence="2" type="ORF">RCL2_001371400</name>
</gene>
<dbReference type="AlphaFoldDB" id="A0A8H3QMT4"/>